<evidence type="ECO:0000313" key="1">
    <source>
        <dbReference type="EMBL" id="TFY68710.1"/>
    </source>
</evidence>
<organism evidence="1 2">
    <name type="scientific">Dentipellis fragilis</name>
    <dbReference type="NCBI Taxonomy" id="205917"/>
    <lineage>
        <taxon>Eukaryota</taxon>
        <taxon>Fungi</taxon>
        <taxon>Dikarya</taxon>
        <taxon>Basidiomycota</taxon>
        <taxon>Agaricomycotina</taxon>
        <taxon>Agaricomycetes</taxon>
        <taxon>Russulales</taxon>
        <taxon>Hericiaceae</taxon>
        <taxon>Dentipellis</taxon>
    </lineage>
</organism>
<proteinExistence type="predicted"/>
<dbReference type="EMBL" id="SEOQ01000155">
    <property type="protein sequence ID" value="TFY68710.1"/>
    <property type="molecule type" value="Genomic_DNA"/>
</dbReference>
<evidence type="ECO:0000313" key="2">
    <source>
        <dbReference type="Proteomes" id="UP000298327"/>
    </source>
</evidence>
<protein>
    <submittedName>
        <fullName evidence="1">Uncharacterized protein</fullName>
    </submittedName>
</protein>
<dbReference type="Proteomes" id="UP000298327">
    <property type="component" value="Unassembled WGS sequence"/>
</dbReference>
<dbReference type="AlphaFoldDB" id="A0A4Y9Z3T6"/>
<name>A0A4Y9Z3T6_9AGAM</name>
<comment type="caution">
    <text evidence="1">The sequence shown here is derived from an EMBL/GenBank/DDBJ whole genome shotgun (WGS) entry which is preliminary data.</text>
</comment>
<gene>
    <name evidence="1" type="ORF">EVG20_g3445</name>
</gene>
<sequence>MPIQVPPLQGPRHVPSLPLVVQDAAKETTQILSTVFLSVIDLKKHCPAHRRDGDCAREAKYSLCLHLPPASLRTPWNFVQGTGPGQHNTNHVESRLHTLAGAVVDDLTVPVYASLACCPADMPEPILFLNTFHNRPSPRPSGDKNKYVRLLAFDENGHCDVQLPSHCTPAFFADGYSNAPDLDAATARGSELISPSYKQPDRYAEQAPRTRVLFCCKAITVHRVLSLQRPCAPPCPATGRRLAPIPMS</sequence>
<keyword evidence="2" id="KW-1185">Reference proteome</keyword>
<reference evidence="1 2" key="1">
    <citation type="submission" date="2019-02" db="EMBL/GenBank/DDBJ databases">
        <title>Genome sequencing of the rare red list fungi Dentipellis fragilis.</title>
        <authorList>
            <person name="Buettner E."/>
            <person name="Kellner H."/>
        </authorList>
    </citation>
    <scope>NUCLEOTIDE SEQUENCE [LARGE SCALE GENOMIC DNA]</scope>
    <source>
        <strain evidence="1 2">DSM 105465</strain>
    </source>
</reference>
<accession>A0A4Y9Z3T6</accession>